<dbReference type="GO" id="GO:0030976">
    <property type="term" value="F:thiamine pyrophosphate binding"/>
    <property type="evidence" value="ECO:0007669"/>
    <property type="project" value="InterPro"/>
</dbReference>
<evidence type="ECO:0000259" key="12">
    <source>
        <dbReference type="Pfam" id="PF02775"/>
    </source>
</evidence>
<dbReference type="Gene3D" id="3.40.50.970">
    <property type="match status" value="1"/>
</dbReference>
<comment type="subunit">
    <text evidence="5">Homotetramer.</text>
</comment>
<evidence type="ECO:0000256" key="5">
    <source>
        <dbReference type="ARBA" id="ARBA00011881"/>
    </source>
</evidence>
<dbReference type="GO" id="GO:0046872">
    <property type="term" value="F:metal ion binding"/>
    <property type="evidence" value="ECO:0007669"/>
    <property type="project" value="UniProtKB-KW"/>
</dbReference>
<evidence type="ECO:0000313" key="13">
    <source>
        <dbReference type="EMBL" id="KAK3212350.1"/>
    </source>
</evidence>
<keyword evidence="8" id="KW-0210">Decarboxylase</keyword>
<comment type="caution">
    <text evidence="13">The sequence shown here is derived from an EMBL/GenBank/DDBJ whole genome shotgun (WGS) entry which is preliminary data.</text>
</comment>
<comment type="cofactor">
    <cofactor evidence="3">
        <name>thiamine diphosphate</name>
        <dbReference type="ChEBI" id="CHEBI:58937"/>
    </cofactor>
</comment>
<reference evidence="13" key="1">
    <citation type="journal article" date="2023" name="Plant J.">
        <title>Genome sequences and population genomics provide insights into the demographic history, inbreeding, and mutation load of two 'living fossil' tree species of Dipteronia.</title>
        <authorList>
            <person name="Feng Y."/>
            <person name="Comes H.P."/>
            <person name="Chen J."/>
            <person name="Zhu S."/>
            <person name="Lu R."/>
            <person name="Zhang X."/>
            <person name="Li P."/>
            <person name="Qiu J."/>
            <person name="Olsen K.M."/>
            <person name="Qiu Y."/>
        </authorList>
    </citation>
    <scope>NUCLEOTIDE SEQUENCE</scope>
    <source>
        <strain evidence="13">NBL</strain>
    </source>
</reference>
<evidence type="ECO:0000256" key="3">
    <source>
        <dbReference type="ARBA" id="ARBA00001964"/>
    </source>
</evidence>
<gene>
    <name evidence="13" type="ORF">Dsin_017056</name>
</gene>
<sequence>MNNVGMRIKCCMLRLGGQLEQHLGYAQVAPDKRVIACVGDGSFQMAAQEVSTMIRCGHKSIIFLINNGGYTAEVESHDGPYNVIKNWDYAALIDAIQNEQGKPQMLDVQGSL</sequence>
<dbReference type="Pfam" id="PF02775">
    <property type="entry name" value="TPP_enzyme_C"/>
    <property type="match status" value="1"/>
</dbReference>
<feature type="domain" description="Thiamine pyrophosphate enzyme TPP-binding" evidence="12">
    <location>
        <begin position="22"/>
        <end position="95"/>
    </location>
</feature>
<accession>A0AAE0AFP7</accession>
<evidence type="ECO:0000256" key="1">
    <source>
        <dbReference type="ARBA" id="ARBA00001041"/>
    </source>
</evidence>
<comment type="similarity">
    <text evidence="4">Belongs to the TPP enzyme family.</text>
</comment>
<dbReference type="SUPFAM" id="SSF52518">
    <property type="entry name" value="Thiamin diphosphate-binding fold (THDP-binding)"/>
    <property type="match status" value="1"/>
</dbReference>
<evidence type="ECO:0000256" key="8">
    <source>
        <dbReference type="ARBA" id="ARBA00022793"/>
    </source>
</evidence>
<evidence type="ECO:0000256" key="7">
    <source>
        <dbReference type="ARBA" id="ARBA00022723"/>
    </source>
</evidence>
<dbReference type="PANTHER" id="PTHR43452">
    <property type="entry name" value="PYRUVATE DECARBOXYLASE"/>
    <property type="match status" value="1"/>
</dbReference>
<dbReference type="EMBL" id="JANJYJ010000005">
    <property type="protein sequence ID" value="KAK3212350.1"/>
    <property type="molecule type" value="Genomic_DNA"/>
</dbReference>
<organism evidence="13 14">
    <name type="scientific">Dipteronia sinensis</name>
    <dbReference type="NCBI Taxonomy" id="43782"/>
    <lineage>
        <taxon>Eukaryota</taxon>
        <taxon>Viridiplantae</taxon>
        <taxon>Streptophyta</taxon>
        <taxon>Embryophyta</taxon>
        <taxon>Tracheophyta</taxon>
        <taxon>Spermatophyta</taxon>
        <taxon>Magnoliopsida</taxon>
        <taxon>eudicotyledons</taxon>
        <taxon>Gunneridae</taxon>
        <taxon>Pentapetalae</taxon>
        <taxon>rosids</taxon>
        <taxon>malvids</taxon>
        <taxon>Sapindales</taxon>
        <taxon>Sapindaceae</taxon>
        <taxon>Hippocastanoideae</taxon>
        <taxon>Acereae</taxon>
        <taxon>Dipteronia</taxon>
    </lineage>
</organism>
<evidence type="ECO:0000313" key="14">
    <source>
        <dbReference type="Proteomes" id="UP001281410"/>
    </source>
</evidence>
<keyword evidence="7" id="KW-0479">Metal-binding</keyword>
<dbReference type="GO" id="GO:0000949">
    <property type="term" value="P:aromatic amino acid family catabolic process to alcohol via Ehrlich pathway"/>
    <property type="evidence" value="ECO:0007669"/>
    <property type="project" value="TreeGrafter"/>
</dbReference>
<evidence type="ECO:0000256" key="10">
    <source>
        <dbReference type="ARBA" id="ARBA00023052"/>
    </source>
</evidence>
<keyword evidence="9" id="KW-0460">Magnesium</keyword>
<name>A0AAE0AFP7_9ROSI</name>
<comment type="cofactor">
    <cofactor evidence="2">
        <name>a metal cation</name>
        <dbReference type="ChEBI" id="CHEBI:25213"/>
    </cofactor>
</comment>
<dbReference type="InterPro" id="IPR011766">
    <property type="entry name" value="TPP_enzyme_TPP-bd"/>
</dbReference>
<evidence type="ECO:0000256" key="2">
    <source>
        <dbReference type="ARBA" id="ARBA00001920"/>
    </source>
</evidence>
<dbReference type="GO" id="GO:0005829">
    <property type="term" value="C:cytosol"/>
    <property type="evidence" value="ECO:0007669"/>
    <property type="project" value="TreeGrafter"/>
</dbReference>
<dbReference type="GO" id="GO:0004737">
    <property type="term" value="F:pyruvate decarboxylase activity"/>
    <property type="evidence" value="ECO:0007669"/>
    <property type="project" value="UniProtKB-EC"/>
</dbReference>
<keyword evidence="10" id="KW-0786">Thiamine pyrophosphate</keyword>
<evidence type="ECO:0000256" key="4">
    <source>
        <dbReference type="ARBA" id="ARBA00007812"/>
    </source>
</evidence>
<evidence type="ECO:0000256" key="6">
    <source>
        <dbReference type="ARBA" id="ARBA00013202"/>
    </source>
</evidence>
<proteinExistence type="inferred from homology"/>
<evidence type="ECO:0000256" key="9">
    <source>
        <dbReference type="ARBA" id="ARBA00022842"/>
    </source>
</evidence>
<comment type="catalytic activity">
    <reaction evidence="1">
        <text>a 2-oxocarboxylate + H(+) = an aldehyde + CO2</text>
        <dbReference type="Rhea" id="RHEA:11628"/>
        <dbReference type="ChEBI" id="CHEBI:15378"/>
        <dbReference type="ChEBI" id="CHEBI:16526"/>
        <dbReference type="ChEBI" id="CHEBI:17478"/>
        <dbReference type="ChEBI" id="CHEBI:35179"/>
        <dbReference type="EC" id="4.1.1.1"/>
    </reaction>
</comment>
<dbReference type="Proteomes" id="UP001281410">
    <property type="component" value="Unassembled WGS sequence"/>
</dbReference>
<dbReference type="InterPro" id="IPR012110">
    <property type="entry name" value="PDC/IPDC-like"/>
</dbReference>
<dbReference type="AlphaFoldDB" id="A0AAE0AFP7"/>
<dbReference type="PANTHER" id="PTHR43452:SF6">
    <property type="entry name" value="PYRUVATE DECARBOXYLASE 2"/>
    <property type="match status" value="1"/>
</dbReference>
<protein>
    <recommendedName>
        <fullName evidence="6">pyruvate decarboxylase</fullName>
        <ecNumber evidence="6">4.1.1.1</ecNumber>
    </recommendedName>
</protein>
<dbReference type="InterPro" id="IPR029061">
    <property type="entry name" value="THDP-binding"/>
</dbReference>
<keyword evidence="11" id="KW-0456">Lyase</keyword>
<evidence type="ECO:0000256" key="11">
    <source>
        <dbReference type="ARBA" id="ARBA00023239"/>
    </source>
</evidence>
<keyword evidence="14" id="KW-1185">Reference proteome</keyword>
<dbReference type="EC" id="4.1.1.1" evidence="6"/>